<dbReference type="Proteomes" id="UP001291309">
    <property type="component" value="Unassembled WGS sequence"/>
</dbReference>
<reference evidence="1 2" key="1">
    <citation type="submission" date="2023-12" db="EMBL/GenBank/DDBJ databases">
        <title>the genome sequence of Hyalangium sp. s54d21.</title>
        <authorList>
            <person name="Zhang X."/>
        </authorList>
    </citation>
    <scope>NUCLEOTIDE SEQUENCE [LARGE SCALE GENOMIC DNA]</scope>
    <source>
        <strain evidence="2">s54d21</strain>
    </source>
</reference>
<dbReference type="RefSeq" id="WP_321546785.1">
    <property type="nucleotide sequence ID" value="NZ_JAXIVS010000005.1"/>
</dbReference>
<sequence length="297" mass="31083">MGCGALEEGSFAAESEPETRREALASTAGLSANGLSVNGLSVNGLSVNGLSVNGLSVNGLSVNGLLSATFKSWFEADPVASDTLMKYAVLCAVPANQVRTFTSTLTGLKYTWQGLLGLAPGWSTGLPATQAEQQVITACLAAHANKFGIHISISVLGLSALGLPIPFTSSELETYSEDEACFFGNAFTDEGIFAATNRSLLHASESTARACGLSSRHASTDCPPIVHVGSCKSYCTLDSTRTYYTQCTYNGVSYRPITTRILPTDIYSCGDGVCQFTESCGNGGTYDNCFVDCGACR</sequence>
<evidence type="ECO:0000313" key="1">
    <source>
        <dbReference type="EMBL" id="MDY7228059.1"/>
    </source>
</evidence>
<name>A0ABU5H5C0_9BACT</name>
<organism evidence="1 2">
    <name type="scientific">Hyalangium rubrum</name>
    <dbReference type="NCBI Taxonomy" id="3103134"/>
    <lineage>
        <taxon>Bacteria</taxon>
        <taxon>Pseudomonadati</taxon>
        <taxon>Myxococcota</taxon>
        <taxon>Myxococcia</taxon>
        <taxon>Myxococcales</taxon>
        <taxon>Cystobacterineae</taxon>
        <taxon>Archangiaceae</taxon>
        <taxon>Hyalangium</taxon>
    </lineage>
</organism>
<keyword evidence="2" id="KW-1185">Reference proteome</keyword>
<gene>
    <name evidence="1" type="ORF">SYV04_16695</name>
</gene>
<dbReference type="Pfam" id="PF01744">
    <property type="entry name" value="GLTT"/>
    <property type="match status" value="1"/>
</dbReference>
<proteinExistence type="predicted"/>
<evidence type="ECO:0008006" key="3">
    <source>
        <dbReference type="Google" id="ProtNLM"/>
    </source>
</evidence>
<dbReference type="EMBL" id="JAXIVS010000005">
    <property type="protein sequence ID" value="MDY7228059.1"/>
    <property type="molecule type" value="Genomic_DNA"/>
</dbReference>
<protein>
    <recommendedName>
        <fullName evidence="3">PPE family protein</fullName>
    </recommendedName>
</protein>
<evidence type="ECO:0000313" key="2">
    <source>
        <dbReference type="Proteomes" id="UP001291309"/>
    </source>
</evidence>
<comment type="caution">
    <text evidence="1">The sequence shown here is derived from an EMBL/GenBank/DDBJ whole genome shotgun (WGS) entry which is preliminary data.</text>
</comment>
<dbReference type="InterPro" id="IPR008164">
    <property type="entry name" value="XGLTT_rpt"/>
</dbReference>
<accession>A0ABU5H5C0</accession>